<name>A0A2P6MDD7_ALKUR</name>
<dbReference type="OrthoDB" id="5951444at2"/>
<evidence type="ECO:0000313" key="3">
    <source>
        <dbReference type="EMBL" id="PRO64287.1"/>
    </source>
</evidence>
<accession>A0A2P6MDD7</accession>
<dbReference type="Proteomes" id="UP000243650">
    <property type="component" value="Unassembled WGS sequence"/>
</dbReference>
<evidence type="ECO:0000313" key="4">
    <source>
        <dbReference type="Proteomes" id="UP000243650"/>
    </source>
</evidence>
<evidence type="ECO:0000256" key="1">
    <source>
        <dbReference type="SAM" id="MobiDB-lite"/>
    </source>
</evidence>
<comment type="caution">
    <text evidence="3">The sequence shown here is derived from an EMBL/GenBank/DDBJ whole genome shotgun (WGS) entry which is preliminary data.</text>
</comment>
<feature type="domain" description="YdhG-like" evidence="2">
    <location>
        <begin position="26"/>
        <end position="129"/>
    </location>
</feature>
<evidence type="ECO:0000259" key="2">
    <source>
        <dbReference type="Pfam" id="PF08818"/>
    </source>
</evidence>
<organism evidence="3 4">
    <name type="scientific">Alkalicoccus urumqiensis</name>
    <name type="common">Bacillus urumqiensis</name>
    <dbReference type="NCBI Taxonomy" id="1548213"/>
    <lineage>
        <taxon>Bacteria</taxon>
        <taxon>Bacillati</taxon>
        <taxon>Bacillota</taxon>
        <taxon>Bacilli</taxon>
        <taxon>Bacillales</taxon>
        <taxon>Bacillaceae</taxon>
        <taxon>Alkalicoccus</taxon>
    </lineage>
</organism>
<feature type="region of interest" description="Disordered" evidence="1">
    <location>
        <begin position="1"/>
        <end position="20"/>
    </location>
</feature>
<reference evidence="3 4" key="1">
    <citation type="submission" date="2018-03" db="EMBL/GenBank/DDBJ databases">
        <title>Bacillus urumqiensis sp. nov., a moderately haloalkaliphilic bacterium isolated from a salt lake.</title>
        <authorList>
            <person name="Zhao B."/>
            <person name="Liao Z."/>
        </authorList>
    </citation>
    <scope>NUCLEOTIDE SEQUENCE [LARGE SCALE GENOMIC DNA]</scope>
    <source>
        <strain evidence="3 4">BZ-SZ-XJ18</strain>
    </source>
</reference>
<protein>
    <recommendedName>
        <fullName evidence="2">YdhG-like domain-containing protein</fullName>
    </recommendedName>
</protein>
<proteinExistence type="predicted"/>
<dbReference type="InterPro" id="IPR014922">
    <property type="entry name" value="YdhG-like"/>
</dbReference>
<keyword evidence="4" id="KW-1185">Reference proteome</keyword>
<dbReference type="RefSeq" id="WP_105960405.1">
    <property type="nucleotide sequence ID" value="NZ_PVNS01000020.1"/>
</dbReference>
<sequence>MSYEQKTKQTDEPVEDFLQRIPDETRKKDAFRLKTMMEEETGASPVMWGESIVGFGYYSYTYASGHSGEWMKVGFSPRKKEQSLYLVQEDPEREVLLKQLGKHRKGAACVYITRLENVEENVLRKLIRSSWNYMSRTD</sequence>
<dbReference type="Pfam" id="PF08818">
    <property type="entry name" value="DUF1801"/>
    <property type="match status" value="1"/>
</dbReference>
<dbReference type="AlphaFoldDB" id="A0A2P6MDD7"/>
<gene>
    <name evidence="3" type="ORF">C6I21_15565</name>
</gene>
<dbReference type="EMBL" id="PVNS01000020">
    <property type="protein sequence ID" value="PRO64287.1"/>
    <property type="molecule type" value="Genomic_DNA"/>
</dbReference>